<keyword evidence="4" id="KW-0808">Transferase</keyword>
<dbReference type="InterPro" id="IPR050823">
    <property type="entry name" value="Plant_Ser_Thr_Prot_Kinase"/>
</dbReference>
<keyword evidence="5 8" id="KW-0547">Nucleotide-binding</keyword>
<evidence type="ECO:0000256" key="8">
    <source>
        <dbReference type="PROSITE-ProRule" id="PRU10141"/>
    </source>
</evidence>
<dbReference type="PROSITE" id="PS00107">
    <property type="entry name" value="PROTEIN_KINASE_ATP"/>
    <property type="match status" value="1"/>
</dbReference>
<evidence type="ECO:0000256" key="3">
    <source>
        <dbReference type="ARBA" id="ARBA00022475"/>
    </source>
</evidence>
<dbReference type="Gene3D" id="3.30.200.20">
    <property type="entry name" value="Phosphorylase Kinase, domain 1"/>
    <property type="match status" value="1"/>
</dbReference>
<dbReference type="PROSITE" id="PS50011">
    <property type="entry name" value="PROTEIN_KINASE_DOM"/>
    <property type="match status" value="1"/>
</dbReference>
<reference evidence="10 11" key="1">
    <citation type="journal article" date="2023" name="Int. J. Mol. Sci.">
        <title>De Novo Assembly and Annotation of 11 Diverse Shrub Willow (Salix) Genomes Reveals Novel Gene Organization in Sex-Linked Regions.</title>
        <authorList>
            <person name="Hyden B."/>
            <person name="Feng K."/>
            <person name="Yates T.B."/>
            <person name="Jawdy S."/>
            <person name="Cereghino C."/>
            <person name="Smart L.B."/>
            <person name="Muchero W."/>
        </authorList>
    </citation>
    <scope>NUCLEOTIDE SEQUENCE [LARGE SCALE GENOMIC DNA]</scope>
    <source>
        <tissue evidence="10">Shoot tip</tissue>
    </source>
</reference>
<feature type="domain" description="Protein kinase" evidence="9">
    <location>
        <begin position="88"/>
        <end position="196"/>
    </location>
</feature>
<dbReference type="GO" id="GO:0004674">
    <property type="term" value="F:protein serine/threonine kinase activity"/>
    <property type="evidence" value="ECO:0007669"/>
    <property type="project" value="UniProtKB-EC"/>
</dbReference>
<evidence type="ECO:0000313" key="11">
    <source>
        <dbReference type="Proteomes" id="UP001162972"/>
    </source>
</evidence>
<accession>A0AAD6L5Z3</accession>
<comment type="subcellular location">
    <subcellularLocation>
        <location evidence="1">Cell membrane</location>
    </subcellularLocation>
</comment>
<dbReference type="GO" id="GO:0005886">
    <property type="term" value="C:plasma membrane"/>
    <property type="evidence" value="ECO:0007669"/>
    <property type="project" value="UniProtKB-SubCell"/>
</dbReference>
<organism evidence="10 11">
    <name type="scientific">Salix udensis</name>
    <dbReference type="NCBI Taxonomy" id="889485"/>
    <lineage>
        <taxon>Eukaryota</taxon>
        <taxon>Viridiplantae</taxon>
        <taxon>Streptophyta</taxon>
        <taxon>Embryophyta</taxon>
        <taxon>Tracheophyta</taxon>
        <taxon>Spermatophyta</taxon>
        <taxon>Magnoliopsida</taxon>
        <taxon>eudicotyledons</taxon>
        <taxon>Gunneridae</taxon>
        <taxon>Pentapetalae</taxon>
        <taxon>rosids</taxon>
        <taxon>fabids</taxon>
        <taxon>Malpighiales</taxon>
        <taxon>Salicaceae</taxon>
        <taxon>Saliceae</taxon>
        <taxon>Salix</taxon>
    </lineage>
</organism>
<evidence type="ECO:0000259" key="9">
    <source>
        <dbReference type="PROSITE" id="PS50011"/>
    </source>
</evidence>
<dbReference type="Proteomes" id="UP001162972">
    <property type="component" value="Chromosome 18"/>
</dbReference>
<gene>
    <name evidence="10" type="ORF">OIU84_000994</name>
</gene>
<comment type="caution">
    <text evidence="10">The sequence shown here is derived from an EMBL/GenBank/DDBJ whole genome shotgun (WGS) entry which is preliminary data.</text>
</comment>
<evidence type="ECO:0000256" key="6">
    <source>
        <dbReference type="ARBA" id="ARBA00022777"/>
    </source>
</evidence>
<evidence type="ECO:0000256" key="2">
    <source>
        <dbReference type="ARBA" id="ARBA00012513"/>
    </source>
</evidence>
<dbReference type="FunFam" id="3.30.200.20:FF:000228">
    <property type="entry name" value="Serine/threonine-protein kinase BIK1"/>
    <property type="match status" value="1"/>
</dbReference>
<dbReference type="InterPro" id="IPR017441">
    <property type="entry name" value="Protein_kinase_ATP_BS"/>
</dbReference>
<evidence type="ECO:0000256" key="1">
    <source>
        <dbReference type="ARBA" id="ARBA00004236"/>
    </source>
</evidence>
<keyword evidence="3" id="KW-1003">Cell membrane</keyword>
<dbReference type="InterPro" id="IPR011009">
    <property type="entry name" value="Kinase-like_dom_sf"/>
</dbReference>
<keyword evidence="11" id="KW-1185">Reference proteome</keyword>
<dbReference type="EMBL" id="JAPFFJ010000001">
    <property type="protein sequence ID" value="KAJ6435878.1"/>
    <property type="molecule type" value="Genomic_DNA"/>
</dbReference>
<evidence type="ECO:0000256" key="7">
    <source>
        <dbReference type="ARBA" id="ARBA00022840"/>
    </source>
</evidence>
<dbReference type="EC" id="2.7.11.1" evidence="2"/>
<sequence>MVVYLFLVELGDISGPNWFSMATTNFTAWLSQASGALAAIWGDDNEFLPEIDGGFLPDDVALPDGGRASDSKVRAFTFDQLKAATFNYRNDMMLGKGGFGNVYKGWLKEKVPSQDTRKWPIAVKRLHASSKQGHRQWQAEVGFLARLSHPNIIKLVGYCREKEECLIAYEFMQKGKLKLSSVWKGLKKADSMGKKG</sequence>
<proteinExistence type="predicted"/>
<protein>
    <recommendedName>
        <fullName evidence="2">non-specific serine/threonine protein kinase</fullName>
        <ecNumber evidence="2">2.7.11.1</ecNumber>
    </recommendedName>
</protein>
<dbReference type="GO" id="GO:0005524">
    <property type="term" value="F:ATP binding"/>
    <property type="evidence" value="ECO:0007669"/>
    <property type="project" value="UniProtKB-UniRule"/>
</dbReference>
<keyword evidence="3" id="KW-0472">Membrane</keyword>
<dbReference type="InterPro" id="IPR000719">
    <property type="entry name" value="Prot_kinase_dom"/>
</dbReference>
<dbReference type="Pfam" id="PF07714">
    <property type="entry name" value="PK_Tyr_Ser-Thr"/>
    <property type="match status" value="1"/>
</dbReference>
<evidence type="ECO:0000256" key="4">
    <source>
        <dbReference type="ARBA" id="ARBA00022679"/>
    </source>
</evidence>
<dbReference type="SUPFAM" id="SSF56112">
    <property type="entry name" value="Protein kinase-like (PK-like)"/>
    <property type="match status" value="1"/>
</dbReference>
<dbReference type="PANTHER" id="PTHR45621">
    <property type="entry name" value="OS01G0588500 PROTEIN-RELATED"/>
    <property type="match status" value="1"/>
</dbReference>
<dbReference type="InterPro" id="IPR001245">
    <property type="entry name" value="Ser-Thr/Tyr_kinase_cat_dom"/>
</dbReference>
<evidence type="ECO:0000313" key="10">
    <source>
        <dbReference type="EMBL" id="KAJ6435878.1"/>
    </source>
</evidence>
<keyword evidence="6" id="KW-0418">Kinase</keyword>
<keyword evidence="7 8" id="KW-0067">ATP-binding</keyword>
<name>A0AAD6L5Z3_9ROSI</name>
<dbReference type="AlphaFoldDB" id="A0AAD6L5Z3"/>
<evidence type="ECO:0000256" key="5">
    <source>
        <dbReference type="ARBA" id="ARBA00022741"/>
    </source>
</evidence>
<feature type="binding site" evidence="8">
    <location>
        <position position="124"/>
    </location>
    <ligand>
        <name>ATP</name>
        <dbReference type="ChEBI" id="CHEBI:30616"/>
    </ligand>
</feature>